<dbReference type="SUPFAM" id="SSF53098">
    <property type="entry name" value="Ribonuclease H-like"/>
    <property type="match status" value="1"/>
</dbReference>
<evidence type="ECO:0000256" key="4">
    <source>
        <dbReference type="ARBA" id="ARBA00022695"/>
    </source>
</evidence>
<evidence type="ECO:0000256" key="6">
    <source>
        <dbReference type="ARBA" id="ARBA00023125"/>
    </source>
</evidence>
<comment type="caution">
    <text evidence="9">The sequence shown here is derived from an EMBL/GenBank/DDBJ whole genome shotgun (WGS) entry which is preliminary data.</text>
</comment>
<accession>A0A7K4AF81</accession>
<dbReference type="SUPFAM" id="SSF56672">
    <property type="entry name" value="DNA/RNA polymerases"/>
    <property type="match status" value="1"/>
</dbReference>
<evidence type="ECO:0000256" key="7">
    <source>
        <dbReference type="ARBA" id="ARBA00049244"/>
    </source>
</evidence>
<dbReference type="GO" id="GO:0000166">
    <property type="term" value="F:nucleotide binding"/>
    <property type="evidence" value="ECO:0007669"/>
    <property type="project" value="InterPro"/>
</dbReference>
<keyword evidence="5 9" id="KW-0239">DNA-directed DNA polymerase</keyword>
<dbReference type="GO" id="GO:0006261">
    <property type="term" value="P:DNA-templated DNA replication"/>
    <property type="evidence" value="ECO:0007669"/>
    <property type="project" value="TreeGrafter"/>
</dbReference>
<keyword evidence="4 9" id="KW-0548">Nucleotidyltransferase</keyword>
<dbReference type="InterPro" id="IPR023211">
    <property type="entry name" value="DNA_pol_palm_dom_sf"/>
</dbReference>
<dbReference type="GO" id="GO:0003677">
    <property type="term" value="F:DNA binding"/>
    <property type="evidence" value="ECO:0007669"/>
    <property type="project" value="UniProtKB-KW"/>
</dbReference>
<keyword evidence="6" id="KW-0238">DNA-binding</keyword>
<dbReference type="InterPro" id="IPR042087">
    <property type="entry name" value="DNA_pol_B_thumb"/>
</dbReference>
<dbReference type="RefSeq" id="WP_276619353.1">
    <property type="nucleotide sequence ID" value="NZ_JBAOHY010000003.1"/>
</dbReference>
<proteinExistence type="inferred from homology"/>
<dbReference type="EMBL" id="JAAYUN010000016">
    <property type="protein sequence ID" value="NLJ21650.1"/>
    <property type="molecule type" value="Genomic_DNA"/>
</dbReference>
<gene>
    <name evidence="9" type="ORF">GX426_00870</name>
</gene>
<keyword evidence="3 9" id="KW-0808">Transferase</keyword>
<dbReference type="InterPro" id="IPR006172">
    <property type="entry name" value="DNA-dir_DNA_pol_B"/>
</dbReference>
<sequence length="676" mass="76997">MIRKMPGRPDHLSGRKRWMWIFDSYYKGTVELWGRENGPIKVSLPFPNSFYMHLRDPPAYREMLAALEGLYRVEECDFKTIFGPLEGYRIFAGRKVAEKIEIQTRYSAQLYNVDIRHDQCYLAEHDLFPCGESEESRFSPDFAVPLTRLEMEVKAVGAGGAGGDPLRSGAEISSIQICRDRNRSLNGPERTVIADLMELISSYNPDLILFPYADSWVPAMVRKAERYGLEPAFSRSGWFKSMASKSYWSYGRANHKEGALIPEGRVLIDTAKSFVYREGGLKGVLMASRLSGLSPNLTSRFTPGTLISSYEVFEAMRRGMVVPFRKSDAESARKITDLKACDRGGMMFQPDPGVYEQVHQIDFTSLYPSIIVKYNLSPESLDHPEVKGFLATVITSLLNLRIETKRRKKTNPEYRGIDSVLKWMLVTCFGYTGYRNAKFGQIQVHERITAISRELLMDIKELAEDMDFEVLHGIVDCLWVRGGPISIYKEAVEQMTGILTEVDSFDWIAFLPMADGSGSYTRYFGRLDKGRMKVRGVAARRGDTPRYLQRMQMDLFELLAGAANREELRLCKPRAEEVRRRYERDLGDASVAVRELAVRRRLSRTNYSRRCAEASAVQALKIAGRHPAPGMVVGYVVADAGRWEVDLEEEASEYDAEYYGKLLEKAWEEVAFVFRP</sequence>
<dbReference type="PANTHER" id="PTHR10322:SF23">
    <property type="entry name" value="DNA POLYMERASE DELTA CATALYTIC SUBUNIT"/>
    <property type="match status" value="1"/>
</dbReference>
<dbReference type="InterPro" id="IPR050240">
    <property type="entry name" value="DNA_pol_type-B"/>
</dbReference>
<dbReference type="Pfam" id="PF00136">
    <property type="entry name" value="DNA_pol_B"/>
    <property type="match status" value="1"/>
</dbReference>
<evidence type="ECO:0000256" key="5">
    <source>
        <dbReference type="ARBA" id="ARBA00022932"/>
    </source>
</evidence>
<evidence type="ECO:0000256" key="3">
    <source>
        <dbReference type="ARBA" id="ARBA00022679"/>
    </source>
</evidence>
<dbReference type="InterPro" id="IPR012337">
    <property type="entry name" value="RNaseH-like_sf"/>
</dbReference>
<dbReference type="SMART" id="SM00486">
    <property type="entry name" value="POLBc"/>
    <property type="match status" value="1"/>
</dbReference>
<dbReference type="Proteomes" id="UP000544742">
    <property type="component" value="Unassembled WGS sequence"/>
</dbReference>
<dbReference type="InterPro" id="IPR006134">
    <property type="entry name" value="DNA-dir_DNA_pol_B_multi_dom"/>
</dbReference>
<dbReference type="AlphaFoldDB" id="A0A7K4AF81"/>
<evidence type="ECO:0000259" key="8">
    <source>
        <dbReference type="Pfam" id="PF00136"/>
    </source>
</evidence>
<organism evidence="9 10">
    <name type="scientific">Methanothrix soehngenii</name>
    <name type="common">Methanosaeta concilii</name>
    <dbReference type="NCBI Taxonomy" id="2223"/>
    <lineage>
        <taxon>Archaea</taxon>
        <taxon>Methanobacteriati</taxon>
        <taxon>Methanobacteriota</taxon>
        <taxon>Stenosarchaea group</taxon>
        <taxon>Methanomicrobia</taxon>
        <taxon>Methanotrichales</taxon>
        <taxon>Methanotrichaceae</taxon>
        <taxon>Methanothrix</taxon>
    </lineage>
</organism>
<feature type="domain" description="DNA-directed DNA polymerase family B multifunctional" evidence="8">
    <location>
        <begin position="315"/>
        <end position="385"/>
    </location>
</feature>
<dbReference type="CDD" id="cd05531">
    <property type="entry name" value="POLBc_B2"/>
    <property type="match status" value="1"/>
</dbReference>
<evidence type="ECO:0000256" key="1">
    <source>
        <dbReference type="ARBA" id="ARBA00005755"/>
    </source>
</evidence>
<reference evidence="9 10" key="1">
    <citation type="journal article" date="2020" name="Biotechnol. Biofuels">
        <title>New insights from the biogas microbiome by comprehensive genome-resolved metagenomics of nearly 1600 species originating from multiple anaerobic digesters.</title>
        <authorList>
            <person name="Campanaro S."/>
            <person name="Treu L."/>
            <person name="Rodriguez-R L.M."/>
            <person name="Kovalovszki A."/>
            <person name="Ziels R.M."/>
            <person name="Maus I."/>
            <person name="Zhu X."/>
            <person name="Kougias P.G."/>
            <person name="Basile A."/>
            <person name="Luo G."/>
            <person name="Schluter A."/>
            <person name="Konstantinidis K.T."/>
            <person name="Angelidaki I."/>
        </authorList>
    </citation>
    <scope>NUCLEOTIDE SEQUENCE [LARGE SCALE GENOMIC DNA]</scope>
    <source>
        <strain evidence="9">AS27yjCOA_157</strain>
    </source>
</reference>
<evidence type="ECO:0000256" key="2">
    <source>
        <dbReference type="ARBA" id="ARBA00012417"/>
    </source>
</evidence>
<dbReference type="GO" id="GO:0003887">
    <property type="term" value="F:DNA-directed DNA polymerase activity"/>
    <property type="evidence" value="ECO:0007669"/>
    <property type="project" value="UniProtKB-KW"/>
</dbReference>
<comment type="catalytic activity">
    <reaction evidence="7">
        <text>DNA(n) + a 2'-deoxyribonucleoside 5'-triphosphate = DNA(n+1) + diphosphate</text>
        <dbReference type="Rhea" id="RHEA:22508"/>
        <dbReference type="Rhea" id="RHEA-COMP:17339"/>
        <dbReference type="Rhea" id="RHEA-COMP:17340"/>
        <dbReference type="ChEBI" id="CHEBI:33019"/>
        <dbReference type="ChEBI" id="CHEBI:61560"/>
        <dbReference type="ChEBI" id="CHEBI:173112"/>
        <dbReference type="EC" id="2.7.7.7"/>
    </reaction>
</comment>
<dbReference type="InterPro" id="IPR043502">
    <property type="entry name" value="DNA/RNA_pol_sf"/>
</dbReference>
<dbReference type="EC" id="2.7.7.7" evidence="2"/>
<evidence type="ECO:0000313" key="9">
    <source>
        <dbReference type="EMBL" id="NLJ21650.1"/>
    </source>
</evidence>
<dbReference type="Gene3D" id="1.10.287.690">
    <property type="entry name" value="Helix hairpin bin"/>
    <property type="match status" value="1"/>
</dbReference>
<dbReference type="NCBIfam" id="NF004416">
    <property type="entry name" value="PRK05761.1-2"/>
    <property type="match status" value="1"/>
</dbReference>
<dbReference type="PANTHER" id="PTHR10322">
    <property type="entry name" value="DNA POLYMERASE CATALYTIC SUBUNIT"/>
    <property type="match status" value="1"/>
</dbReference>
<dbReference type="Gene3D" id="3.90.1600.10">
    <property type="entry name" value="Palm domain of DNA polymerase"/>
    <property type="match status" value="1"/>
</dbReference>
<protein>
    <recommendedName>
        <fullName evidence="2">DNA-directed DNA polymerase</fullName>
        <ecNumber evidence="2">2.7.7.7</ecNumber>
    </recommendedName>
</protein>
<evidence type="ECO:0000313" key="10">
    <source>
        <dbReference type="Proteomes" id="UP000544742"/>
    </source>
</evidence>
<name>A0A7K4AF81_METSH</name>
<dbReference type="Gene3D" id="1.10.132.60">
    <property type="entry name" value="DNA polymerase family B, C-terminal domain"/>
    <property type="match status" value="1"/>
</dbReference>
<comment type="similarity">
    <text evidence="1">Belongs to the DNA polymerase type-B family.</text>
</comment>